<reference evidence="1" key="2">
    <citation type="submission" date="2020-06" db="EMBL/GenBank/DDBJ databases">
        <title>Helianthus annuus Genome sequencing and assembly Release 2.</title>
        <authorList>
            <person name="Gouzy J."/>
            <person name="Langlade N."/>
            <person name="Munos S."/>
        </authorList>
    </citation>
    <scope>NUCLEOTIDE SEQUENCE</scope>
    <source>
        <tissue evidence="1">Leaves</tissue>
    </source>
</reference>
<organism evidence="1 2">
    <name type="scientific">Helianthus annuus</name>
    <name type="common">Common sunflower</name>
    <dbReference type="NCBI Taxonomy" id="4232"/>
    <lineage>
        <taxon>Eukaryota</taxon>
        <taxon>Viridiplantae</taxon>
        <taxon>Streptophyta</taxon>
        <taxon>Embryophyta</taxon>
        <taxon>Tracheophyta</taxon>
        <taxon>Spermatophyta</taxon>
        <taxon>Magnoliopsida</taxon>
        <taxon>eudicotyledons</taxon>
        <taxon>Gunneridae</taxon>
        <taxon>Pentapetalae</taxon>
        <taxon>asterids</taxon>
        <taxon>campanulids</taxon>
        <taxon>Asterales</taxon>
        <taxon>Asteraceae</taxon>
        <taxon>Asteroideae</taxon>
        <taxon>Heliantheae alliance</taxon>
        <taxon>Heliantheae</taxon>
        <taxon>Helianthus</taxon>
    </lineage>
</organism>
<evidence type="ECO:0000313" key="1">
    <source>
        <dbReference type="EMBL" id="KAF5807832.1"/>
    </source>
</evidence>
<accession>A0A9K3NP29</accession>
<evidence type="ECO:0000313" key="2">
    <source>
        <dbReference type="Proteomes" id="UP000215914"/>
    </source>
</evidence>
<name>A0A9K3NP29_HELAN</name>
<dbReference type="AlphaFoldDB" id="A0A9K3NP29"/>
<proteinExistence type="predicted"/>
<dbReference type="Gramene" id="mRNA:HanXRQr2_Chr05g0238031">
    <property type="protein sequence ID" value="mRNA:HanXRQr2_Chr05g0238031"/>
    <property type="gene ID" value="HanXRQr2_Chr05g0238031"/>
</dbReference>
<protein>
    <submittedName>
        <fullName evidence="1">Uncharacterized protein</fullName>
    </submittedName>
</protein>
<comment type="caution">
    <text evidence="1">The sequence shown here is derived from an EMBL/GenBank/DDBJ whole genome shotgun (WGS) entry which is preliminary data.</text>
</comment>
<gene>
    <name evidence="1" type="ORF">HanXRQr2_Chr05g0238031</name>
</gene>
<dbReference type="Proteomes" id="UP000215914">
    <property type="component" value="Unassembled WGS sequence"/>
</dbReference>
<reference evidence="1" key="1">
    <citation type="journal article" date="2017" name="Nature">
        <title>The sunflower genome provides insights into oil metabolism, flowering and Asterid evolution.</title>
        <authorList>
            <person name="Badouin H."/>
            <person name="Gouzy J."/>
            <person name="Grassa C.J."/>
            <person name="Murat F."/>
            <person name="Staton S.E."/>
            <person name="Cottret L."/>
            <person name="Lelandais-Briere C."/>
            <person name="Owens G.L."/>
            <person name="Carrere S."/>
            <person name="Mayjonade B."/>
            <person name="Legrand L."/>
            <person name="Gill N."/>
            <person name="Kane N.C."/>
            <person name="Bowers J.E."/>
            <person name="Hubner S."/>
            <person name="Bellec A."/>
            <person name="Berard A."/>
            <person name="Berges H."/>
            <person name="Blanchet N."/>
            <person name="Boniface M.C."/>
            <person name="Brunel D."/>
            <person name="Catrice O."/>
            <person name="Chaidir N."/>
            <person name="Claudel C."/>
            <person name="Donnadieu C."/>
            <person name="Faraut T."/>
            <person name="Fievet G."/>
            <person name="Helmstetter N."/>
            <person name="King M."/>
            <person name="Knapp S.J."/>
            <person name="Lai Z."/>
            <person name="Le Paslier M.C."/>
            <person name="Lippi Y."/>
            <person name="Lorenzon L."/>
            <person name="Mandel J.R."/>
            <person name="Marage G."/>
            <person name="Marchand G."/>
            <person name="Marquand E."/>
            <person name="Bret-Mestries E."/>
            <person name="Morien E."/>
            <person name="Nambeesan S."/>
            <person name="Nguyen T."/>
            <person name="Pegot-Espagnet P."/>
            <person name="Pouilly N."/>
            <person name="Raftis F."/>
            <person name="Sallet E."/>
            <person name="Schiex T."/>
            <person name="Thomas J."/>
            <person name="Vandecasteele C."/>
            <person name="Vares D."/>
            <person name="Vear F."/>
            <person name="Vautrin S."/>
            <person name="Crespi M."/>
            <person name="Mangin B."/>
            <person name="Burke J.M."/>
            <person name="Salse J."/>
            <person name="Munos S."/>
            <person name="Vincourt P."/>
            <person name="Rieseberg L.H."/>
            <person name="Langlade N.B."/>
        </authorList>
    </citation>
    <scope>NUCLEOTIDE SEQUENCE</scope>
    <source>
        <tissue evidence="1">Leaves</tissue>
    </source>
</reference>
<keyword evidence="2" id="KW-1185">Reference proteome</keyword>
<sequence length="47" mass="5311">MQHSQGTHIARRIWLSLRLPPMTPSSSPCFLAGMISTSMDKPRPMEE</sequence>
<dbReference type="EMBL" id="MNCJ02000320">
    <property type="protein sequence ID" value="KAF5807832.1"/>
    <property type="molecule type" value="Genomic_DNA"/>
</dbReference>